<keyword evidence="1" id="KW-1133">Transmembrane helix</keyword>
<dbReference type="EMBL" id="JACEIQ010000003">
    <property type="protein sequence ID" value="MBA4493772.1"/>
    <property type="molecule type" value="Genomic_DNA"/>
</dbReference>
<dbReference type="Proteomes" id="UP000535491">
    <property type="component" value="Unassembled WGS sequence"/>
</dbReference>
<comment type="caution">
    <text evidence="2">The sequence shown here is derived from an EMBL/GenBank/DDBJ whole genome shotgun (WGS) entry which is preliminary data.</text>
</comment>
<feature type="transmembrane region" description="Helical" evidence="1">
    <location>
        <begin position="59"/>
        <end position="77"/>
    </location>
</feature>
<feature type="transmembrane region" description="Helical" evidence="1">
    <location>
        <begin position="128"/>
        <end position="147"/>
    </location>
</feature>
<evidence type="ECO:0000313" key="3">
    <source>
        <dbReference type="Proteomes" id="UP000535491"/>
    </source>
</evidence>
<name>A0A7W2A837_9BACL</name>
<feature type="transmembrane region" description="Helical" evidence="1">
    <location>
        <begin position="31"/>
        <end position="52"/>
    </location>
</feature>
<reference evidence="2 3" key="1">
    <citation type="submission" date="2020-07" db="EMBL/GenBank/DDBJ databases">
        <authorList>
            <person name="Feng H."/>
        </authorList>
    </citation>
    <scope>NUCLEOTIDE SEQUENCE [LARGE SCALE GENOMIC DNA]</scope>
    <source>
        <strain evidence="3">s-10</strain>
    </source>
</reference>
<dbReference type="RefSeq" id="WP_181751009.1">
    <property type="nucleotide sequence ID" value="NZ_JACEIQ010000003.1"/>
</dbReference>
<accession>A0A7W2A837</accession>
<keyword evidence="1" id="KW-0812">Transmembrane</keyword>
<keyword evidence="3" id="KW-1185">Reference proteome</keyword>
<dbReference type="InterPro" id="IPR058534">
    <property type="entry name" value="YjdF"/>
</dbReference>
<feature type="transmembrane region" description="Helical" evidence="1">
    <location>
        <begin position="173"/>
        <end position="191"/>
    </location>
</feature>
<dbReference type="AlphaFoldDB" id="A0A7W2A837"/>
<protein>
    <submittedName>
        <fullName evidence="2">DUF2238 domain-containing protein</fullName>
    </submittedName>
</protein>
<organism evidence="2 3">
    <name type="scientific">Paenactinomyces guangxiensis</name>
    <dbReference type="NCBI Taxonomy" id="1490290"/>
    <lineage>
        <taxon>Bacteria</taxon>
        <taxon>Bacillati</taxon>
        <taxon>Bacillota</taxon>
        <taxon>Bacilli</taxon>
        <taxon>Bacillales</taxon>
        <taxon>Thermoactinomycetaceae</taxon>
        <taxon>Paenactinomyces</taxon>
    </lineage>
</organism>
<dbReference type="Pfam" id="PF09997">
    <property type="entry name" value="DUF2238"/>
    <property type="match status" value="1"/>
</dbReference>
<keyword evidence="1" id="KW-0472">Membrane</keyword>
<dbReference type="InterPro" id="IPR014509">
    <property type="entry name" value="YjdF-like"/>
</dbReference>
<evidence type="ECO:0000313" key="2">
    <source>
        <dbReference type="EMBL" id="MBA4493772.1"/>
    </source>
</evidence>
<dbReference type="PIRSF" id="PIRSF020606">
    <property type="entry name" value="UCP020606"/>
    <property type="match status" value="1"/>
</dbReference>
<proteinExistence type="predicted"/>
<sequence>MSKRKIYVFMLIILLFLFVWSAIHPVNRMVWFYEIIPGVLLTIVLVVTYRTFPFTPITYFFAFIGIIIIFAGAHYTYGNFPLFNDLRDAWHLSRNHYDRLGHFFQGVVPTIFFREIMIRKNVVQKRGWLSFILISISLSISAGYELFEVSYAHIMEEDIDSFLGTQGDQWDSHWDMLCALLGSLFIVIFFSKWHDHLIQKRSYRF</sequence>
<evidence type="ECO:0000256" key="1">
    <source>
        <dbReference type="SAM" id="Phobius"/>
    </source>
</evidence>
<gene>
    <name evidence="2" type="ORF">H1191_05575</name>
</gene>